<reference evidence="2 3" key="1">
    <citation type="submission" date="2017-06" db="EMBL/GenBank/DDBJ databases">
        <title>Ant-infecting Ophiocordyceps genomes reveal a high diversity of potential behavioral manipulation genes and a possible major role for enterotoxins.</title>
        <authorList>
            <person name="De Bekker C."/>
            <person name="Evans H.C."/>
            <person name="Brachmann A."/>
            <person name="Hughes D.P."/>
        </authorList>
    </citation>
    <scope>NUCLEOTIDE SEQUENCE [LARGE SCALE GENOMIC DNA]</scope>
    <source>
        <strain evidence="2 3">Map64</strain>
    </source>
</reference>
<keyword evidence="3" id="KW-1185">Reference proteome</keyword>
<name>A0A2C5YGL8_9HYPO</name>
<sequence length="93" mass="10659">MREQMLVTKPPPSKPAINDTESRRQEMLQLRENYFVKQRAQMARYQDLVEHRRKVVPPPCFLGRGAGSPTPDRQKGRPDGGRPTLGNALMNFL</sequence>
<dbReference type="EMBL" id="NJET01000006">
    <property type="protein sequence ID" value="PHH66630.1"/>
    <property type="molecule type" value="Genomic_DNA"/>
</dbReference>
<evidence type="ECO:0000313" key="3">
    <source>
        <dbReference type="Proteomes" id="UP000226192"/>
    </source>
</evidence>
<feature type="region of interest" description="Disordered" evidence="1">
    <location>
        <begin position="57"/>
        <end position="93"/>
    </location>
</feature>
<dbReference type="AlphaFoldDB" id="A0A2C5YGL8"/>
<gene>
    <name evidence="2" type="ORF">CDD81_6467</name>
</gene>
<accession>A0A2C5YGL8</accession>
<evidence type="ECO:0000313" key="2">
    <source>
        <dbReference type="EMBL" id="PHH66630.1"/>
    </source>
</evidence>
<comment type="caution">
    <text evidence="2">The sequence shown here is derived from an EMBL/GenBank/DDBJ whole genome shotgun (WGS) entry which is preliminary data.</text>
</comment>
<feature type="region of interest" description="Disordered" evidence="1">
    <location>
        <begin position="1"/>
        <end position="20"/>
    </location>
</feature>
<proteinExistence type="predicted"/>
<evidence type="ECO:0000256" key="1">
    <source>
        <dbReference type="SAM" id="MobiDB-lite"/>
    </source>
</evidence>
<protein>
    <submittedName>
        <fullName evidence="2">Uncharacterized protein</fullName>
    </submittedName>
</protein>
<dbReference type="Proteomes" id="UP000226192">
    <property type="component" value="Unassembled WGS sequence"/>
</dbReference>
<organism evidence="2 3">
    <name type="scientific">Ophiocordyceps australis</name>
    <dbReference type="NCBI Taxonomy" id="1399860"/>
    <lineage>
        <taxon>Eukaryota</taxon>
        <taxon>Fungi</taxon>
        <taxon>Dikarya</taxon>
        <taxon>Ascomycota</taxon>
        <taxon>Pezizomycotina</taxon>
        <taxon>Sordariomycetes</taxon>
        <taxon>Hypocreomycetidae</taxon>
        <taxon>Hypocreales</taxon>
        <taxon>Ophiocordycipitaceae</taxon>
        <taxon>Ophiocordyceps</taxon>
    </lineage>
</organism>